<keyword evidence="1" id="KW-1133">Transmembrane helix</keyword>
<dbReference type="InterPro" id="IPR005200">
    <property type="entry name" value="Endo-beta-glucanase"/>
</dbReference>
<dbReference type="InterPro" id="IPR040451">
    <property type="entry name" value="GH81_N"/>
</dbReference>
<dbReference type="PANTHER" id="PTHR31983:SF0">
    <property type="entry name" value="GLUCAN ENDO-1,3-BETA-D-GLUCOSIDASE 2"/>
    <property type="match status" value="1"/>
</dbReference>
<dbReference type="EMBL" id="QXGB01000199">
    <property type="protein sequence ID" value="KAE9225111.1"/>
    <property type="molecule type" value="Genomic_DNA"/>
</dbReference>
<dbReference type="EMBL" id="QXGF01000186">
    <property type="protein sequence ID" value="KAE8944777.1"/>
    <property type="molecule type" value="Genomic_DNA"/>
</dbReference>
<evidence type="ECO:0000313" key="4">
    <source>
        <dbReference type="EMBL" id="KAE9127132.1"/>
    </source>
</evidence>
<dbReference type="AlphaFoldDB" id="A0A6A3FK90"/>
<evidence type="ECO:0000313" key="12">
    <source>
        <dbReference type="Proteomes" id="UP000476176"/>
    </source>
</evidence>
<evidence type="ECO:0000313" key="9">
    <source>
        <dbReference type="Proteomes" id="UP000433483"/>
    </source>
</evidence>
<dbReference type="Proteomes" id="UP000429523">
    <property type="component" value="Unassembled WGS sequence"/>
</dbReference>
<evidence type="ECO:0000259" key="2">
    <source>
        <dbReference type="Pfam" id="PF03639"/>
    </source>
</evidence>
<accession>A0A6A3FK90</accession>
<keyword evidence="1" id="KW-0472">Membrane</keyword>
<protein>
    <recommendedName>
        <fullName evidence="2">Glycosyl hydrolase family 81 N-terminal domain-containing protein</fullName>
    </recommendedName>
</protein>
<evidence type="ECO:0000256" key="1">
    <source>
        <dbReference type="SAM" id="Phobius"/>
    </source>
</evidence>
<name>A0A6A3FK90_9STRA</name>
<comment type="caution">
    <text evidence="3">The sequence shown here is derived from an EMBL/GenBank/DDBJ whole genome shotgun (WGS) entry which is preliminary data.</text>
</comment>
<feature type="transmembrane region" description="Helical" evidence="1">
    <location>
        <begin position="28"/>
        <end position="47"/>
    </location>
</feature>
<evidence type="ECO:0000313" key="5">
    <source>
        <dbReference type="EMBL" id="KAE9225111.1"/>
    </source>
</evidence>
<dbReference type="Proteomes" id="UP000433483">
    <property type="component" value="Unassembled WGS sequence"/>
</dbReference>
<evidence type="ECO:0000313" key="8">
    <source>
        <dbReference type="Proteomes" id="UP000429523"/>
    </source>
</evidence>
<keyword evidence="1" id="KW-0812">Transmembrane</keyword>
<proteinExistence type="predicted"/>
<sequence>MQAQETQTLLEGRRVIRRRFGIAALRVWELRVLLVSLMAFVGVYVAVEFTKKRHLIPTESELKLFKPLFEAQAPPTTLFPYTDEHETFLPPMFLAPGIVGSRPIPTNNWWGNMIAATQEAEVQPIWANPYSLQPMLISEPYGLTLSYPYPTRVFGGGRSGNGIAEKFYRHGHVPDFTFSAVEFPCLRCLTGMI</sequence>
<keyword evidence="9" id="KW-1185">Reference proteome</keyword>
<gene>
    <name evidence="7" type="ORF">PF002_g6354</name>
    <name evidence="6" type="ORF">PF004_g4703</name>
    <name evidence="5" type="ORF">PF005_g5673</name>
    <name evidence="4" type="ORF">PF007_g5733</name>
    <name evidence="3" type="ORF">PF009_g5544</name>
</gene>
<dbReference type="GO" id="GO:0052861">
    <property type="term" value="F:endo-1,3(4)-beta-glucanase activity"/>
    <property type="evidence" value="ECO:0007669"/>
    <property type="project" value="InterPro"/>
</dbReference>
<reference evidence="8 9" key="1">
    <citation type="submission" date="2018-08" db="EMBL/GenBank/DDBJ databases">
        <title>Genomic investigation of the strawberry pathogen Phytophthora fragariae indicates pathogenicity is determined by transcriptional variation in three key races.</title>
        <authorList>
            <person name="Adams T.M."/>
            <person name="Armitage A.D."/>
            <person name="Sobczyk M.K."/>
            <person name="Bates H.J."/>
            <person name="Dunwell J.M."/>
            <person name="Nellist C.F."/>
            <person name="Harrison R.J."/>
        </authorList>
    </citation>
    <scope>NUCLEOTIDE SEQUENCE [LARGE SCALE GENOMIC DNA]</scope>
    <source>
        <strain evidence="7 10">BC-1</strain>
        <strain evidence="6 12">BC-23</strain>
        <strain evidence="5 9">NOV-27</strain>
        <strain evidence="4 11">NOV-71</strain>
        <strain evidence="3 8">NOV-9</strain>
    </source>
</reference>
<dbReference type="Gene3D" id="2.70.98.30">
    <property type="entry name" value="Golgi alpha-mannosidase II, domain 4"/>
    <property type="match status" value="1"/>
</dbReference>
<dbReference type="Proteomes" id="UP000440367">
    <property type="component" value="Unassembled WGS sequence"/>
</dbReference>
<dbReference type="Proteomes" id="UP000476176">
    <property type="component" value="Unassembled WGS sequence"/>
</dbReference>
<dbReference type="EMBL" id="QXGD01000219">
    <property type="protein sequence ID" value="KAE9247307.1"/>
    <property type="molecule type" value="Genomic_DNA"/>
</dbReference>
<dbReference type="OrthoDB" id="4473401at2759"/>
<dbReference type="Proteomes" id="UP000441208">
    <property type="component" value="Unassembled WGS sequence"/>
</dbReference>
<evidence type="ECO:0000313" key="10">
    <source>
        <dbReference type="Proteomes" id="UP000440367"/>
    </source>
</evidence>
<evidence type="ECO:0000313" key="3">
    <source>
        <dbReference type="EMBL" id="KAE8944777.1"/>
    </source>
</evidence>
<evidence type="ECO:0000313" key="6">
    <source>
        <dbReference type="EMBL" id="KAE9246665.1"/>
    </source>
</evidence>
<evidence type="ECO:0000313" key="11">
    <source>
        <dbReference type="Proteomes" id="UP000441208"/>
    </source>
</evidence>
<dbReference type="Pfam" id="PF03639">
    <property type="entry name" value="Glyco_hydro_81"/>
    <property type="match status" value="1"/>
</dbReference>
<evidence type="ECO:0000313" key="7">
    <source>
        <dbReference type="EMBL" id="KAE9247307.1"/>
    </source>
</evidence>
<organism evidence="3 8">
    <name type="scientific">Phytophthora fragariae</name>
    <dbReference type="NCBI Taxonomy" id="53985"/>
    <lineage>
        <taxon>Eukaryota</taxon>
        <taxon>Sar</taxon>
        <taxon>Stramenopiles</taxon>
        <taxon>Oomycota</taxon>
        <taxon>Peronosporomycetes</taxon>
        <taxon>Peronosporales</taxon>
        <taxon>Peronosporaceae</taxon>
        <taxon>Phytophthora</taxon>
    </lineage>
</organism>
<dbReference type="PROSITE" id="PS52008">
    <property type="entry name" value="GH81"/>
    <property type="match status" value="1"/>
</dbReference>
<dbReference type="EMBL" id="QXGC01000165">
    <property type="protein sequence ID" value="KAE9246665.1"/>
    <property type="molecule type" value="Genomic_DNA"/>
</dbReference>
<dbReference type="PANTHER" id="PTHR31983">
    <property type="entry name" value="ENDO-1,3(4)-BETA-GLUCANASE 1"/>
    <property type="match status" value="1"/>
</dbReference>
<feature type="domain" description="Glycosyl hydrolase family 81 N-terminal" evidence="2">
    <location>
        <begin position="101"/>
        <end position="183"/>
    </location>
</feature>
<dbReference type="EMBL" id="QXFZ01000204">
    <property type="protein sequence ID" value="KAE9127132.1"/>
    <property type="molecule type" value="Genomic_DNA"/>
</dbReference>